<protein>
    <submittedName>
        <fullName evidence="1">Uncharacterized protein</fullName>
    </submittedName>
</protein>
<sequence>MPLLATLVIATLTGCAADKPTAPERTYVDETQVTVVKATYPEGYEFSESYYSTERGGAALRHPGYQHTLVSPYAVHDQTGKRYVARDLDTQILLTSVSSTAYANGPRGTFTQSPRFCDENSFMLPNSKQTAKRGEYLQIKERYCSTPGYRLSQHEIDVLTRGEPEELRQYRLKMYVDNQFTKF</sequence>
<accession>A0ACD3YCV2</accession>
<dbReference type="Proteomes" id="UP000829420">
    <property type="component" value="Plasmid pW1-a"/>
</dbReference>
<proteinExistence type="predicted"/>
<evidence type="ECO:0000313" key="1">
    <source>
        <dbReference type="EMBL" id="UNH40551.1"/>
    </source>
</evidence>
<evidence type="ECO:0000313" key="2">
    <source>
        <dbReference type="Proteomes" id="UP000829420"/>
    </source>
</evidence>
<geneLocation type="plasmid" evidence="1 2">
    <name>pW1-a</name>
</geneLocation>
<name>A0ACD3YCV2_9GAMM</name>
<gene>
    <name evidence="1" type="ORF">MNY70_17045</name>
</gene>
<organism evidence="1 2">
    <name type="scientific">Moellerella wisconsensis</name>
    <dbReference type="NCBI Taxonomy" id="158849"/>
    <lineage>
        <taxon>Bacteria</taxon>
        <taxon>Pseudomonadati</taxon>
        <taxon>Pseudomonadota</taxon>
        <taxon>Gammaproteobacteria</taxon>
        <taxon>Enterobacterales</taxon>
        <taxon>Morganellaceae</taxon>
        <taxon>Moellerella</taxon>
    </lineage>
</organism>
<keyword evidence="1" id="KW-0614">Plasmid</keyword>
<dbReference type="EMBL" id="CP093256">
    <property type="protein sequence ID" value="UNH40551.1"/>
    <property type="molecule type" value="Genomic_DNA"/>
</dbReference>
<keyword evidence="2" id="KW-1185">Reference proteome</keyword>
<reference evidence="1" key="1">
    <citation type="submission" date="2022-03" db="EMBL/GenBank/DDBJ databases">
        <title>ESBL-producing Moellerella wisconsensis and Escherichia marmotae isolated from wild game meat.</title>
        <authorList>
            <person name="Biggel M."/>
        </authorList>
    </citation>
    <scope>NUCLEOTIDE SEQUENCE</scope>
    <source>
        <strain evidence="1">W1</strain>
    </source>
</reference>